<evidence type="ECO:0000256" key="3">
    <source>
        <dbReference type="ARBA" id="ARBA00001946"/>
    </source>
</evidence>
<dbReference type="HAMAP" id="MF_00104">
    <property type="entry name" value="RNase_III"/>
    <property type="match status" value="1"/>
</dbReference>
<evidence type="ECO:0000256" key="24">
    <source>
        <dbReference type="ARBA" id="ARBA00083702"/>
    </source>
</evidence>
<dbReference type="GO" id="GO:0030154">
    <property type="term" value="P:cell differentiation"/>
    <property type="evidence" value="ECO:0007669"/>
    <property type="project" value="UniProtKB-KW"/>
</dbReference>
<keyword evidence="20" id="KW-0539">Nucleus</keyword>
<reference evidence="29 30" key="1">
    <citation type="submission" date="2024-08" db="EMBL/GenBank/DDBJ databases">
        <title>Gnathostoma spinigerum genome.</title>
        <authorList>
            <person name="Gonzalez-Bertolin B."/>
            <person name="Monzon S."/>
            <person name="Zaballos A."/>
            <person name="Jimenez P."/>
            <person name="Dekumyoy P."/>
            <person name="Varona S."/>
            <person name="Cuesta I."/>
            <person name="Sumanam S."/>
            <person name="Adisakwattana P."/>
            <person name="Gasser R.B."/>
            <person name="Hernandez-Gonzalez A."/>
            <person name="Young N.D."/>
            <person name="Perteguer M.J."/>
        </authorList>
    </citation>
    <scope>NUCLEOTIDE SEQUENCE [LARGE SCALE GENOMIC DNA]</scope>
    <source>
        <strain evidence="29">AL3</strain>
        <tissue evidence="29">Liver</tissue>
    </source>
</reference>
<feature type="domain" description="DRBM" evidence="27">
    <location>
        <begin position="182"/>
        <end position="257"/>
    </location>
</feature>
<dbReference type="EC" id="3.1.26.3" evidence="6"/>
<keyword evidence="13" id="KW-0255">Endonuclease</keyword>
<evidence type="ECO:0000256" key="26">
    <source>
        <dbReference type="SAM" id="MobiDB-lite"/>
    </source>
</evidence>
<evidence type="ECO:0000256" key="8">
    <source>
        <dbReference type="ARBA" id="ARBA00022517"/>
    </source>
</evidence>
<dbReference type="Pfam" id="PF00636">
    <property type="entry name" value="Ribonuclease_3"/>
    <property type="match status" value="1"/>
</dbReference>
<dbReference type="InterPro" id="IPR014720">
    <property type="entry name" value="dsRBD_dom"/>
</dbReference>
<keyword evidence="11" id="KW-0479">Metal-binding</keyword>
<evidence type="ECO:0000256" key="22">
    <source>
        <dbReference type="ARBA" id="ARBA00060285"/>
    </source>
</evidence>
<comment type="caution">
    <text evidence="29">The sequence shown here is derived from an EMBL/GenBank/DDBJ whole genome shotgun (WGS) entry which is preliminary data.</text>
</comment>
<evidence type="ECO:0000256" key="17">
    <source>
        <dbReference type="ARBA" id="ARBA00022884"/>
    </source>
</evidence>
<evidence type="ECO:0000256" key="11">
    <source>
        <dbReference type="ARBA" id="ARBA00022723"/>
    </source>
</evidence>
<protein>
    <recommendedName>
        <fullName evidence="7">Ribonuclease 3</fullName>
        <ecNumber evidence="6">3.1.26.3</ecNumber>
    </recommendedName>
    <alternativeName>
        <fullName evidence="21">Ribonuclease III</fullName>
    </alternativeName>
    <alternativeName>
        <fullName evidence="23 24">protein Drosha</fullName>
    </alternativeName>
</protein>
<feature type="region of interest" description="Disordered" evidence="26">
    <location>
        <begin position="264"/>
        <end position="311"/>
    </location>
</feature>
<evidence type="ECO:0000313" key="30">
    <source>
        <dbReference type="Proteomes" id="UP001608902"/>
    </source>
</evidence>
<comment type="catalytic activity">
    <reaction evidence="1">
        <text>Endonucleolytic cleavage to 5'-phosphomonoester.</text>
        <dbReference type="EC" id="3.1.26.3"/>
    </reaction>
</comment>
<keyword evidence="10" id="KW-0540">Nuclease</keyword>
<comment type="function">
    <text evidence="22">Executes the initial step of microRNA (miRNA) processing in the nucleus, that is the cleavage of pri-miRNA to release pre-miRNA. Involved in pre-rRNA processing. Cleaves double-strand RNA and does not cleave single-strand RNA. Involved in fertility. Required for the function or synthesis of the let-7 miRNA.</text>
</comment>
<keyword evidence="9" id="KW-0698">rRNA processing</keyword>
<evidence type="ECO:0000256" key="20">
    <source>
        <dbReference type="ARBA" id="ARBA00023242"/>
    </source>
</evidence>
<dbReference type="PANTHER" id="PTHR11207:SF0">
    <property type="entry name" value="RIBONUCLEASE 3"/>
    <property type="match status" value="1"/>
</dbReference>
<organism evidence="29 30">
    <name type="scientific">Gnathostoma spinigerum</name>
    <dbReference type="NCBI Taxonomy" id="75299"/>
    <lineage>
        <taxon>Eukaryota</taxon>
        <taxon>Metazoa</taxon>
        <taxon>Ecdysozoa</taxon>
        <taxon>Nematoda</taxon>
        <taxon>Chromadorea</taxon>
        <taxon>Rhabditida</taxon>
        <taxon>Spirurina</taxon>
        <taxon>Gnathostomatomorpha</taxon>
        <taxon>Gnathostomatoidea</taxon>
        <taxon>Gnathostomatidae</taxon>
        <taxon>Gnathostoma</taxon>
    </lineage>
</organism>
<sequence>MNFDDFQRSNPISDRHMIKDVPALQLLTDFEKSIGVTFKHIRVLAKSFTRRNVGYNNLTLGHNQRLEFLGDTVLQLITTDYLYKHFPLHHEGHLSILRTCLVSNKTQSVICDDVGMAKYLVMPKAMQKGGLPQLRVKDKADLVESFLGALYVDRGLAYCKVFCRVCFFPRLKYFIMSQRWNDPKSQLQQCCLTLRQFDGGEPDIPEYRTIAVEGPTNTRVYKVAVYFRKKRLAVGTGHTMQLAQMQAAENALIEQADLFPTLKVSKRRDKDHSKPRRQMEGSFARKSHLPSRKSFNRRLPQLAQVRPPVDSTKPLQSLLDLKFDAQGHLVSNS</sequence>
<dbReference type="InterPro" id="IPR044442">
    <property type="entry name" value="RNAse_III_DSRM__animal"/>
</dbReference>
<dbReference type="InterPro" id="IPR011907">
    <property type="entry name" value="RNase_III"/>
</dbReference>
<gene>
    <name evidence="29" type="ORF">AB6A40_005902</name>
</gene>
<evidence type="ECO:0000256" key="5">
    <source>
        <dbReference type="ARBA" id="ARBA00010183"/>
    </source>
</evidence>
<evidence type="ECO:0000256" key="23">
    <source>
        <dbReference type="ARBA" id="ARBA00078955"/>
    </source>
</evidence>
<evidence type="ECO:0000256" key="18">
    <source>
        <dbReference type="ARBA" id="ARBA00023156"/>
    </source>
</evidence>
<dbReference type="SMART" id="SM00535">
    <property type="entry name" value="RIBOc"/>
    <property type="match status" value="1"/>
</dbReference>
<dbReference type="InterPro" id="IPR036389">
    <property type="entry name" value="RNase_III_sf"/>
</dbReference>
<dbReference type="GO" id="GO:0046872">
    <property type="term" value="F:metal ion binding"/>
    <property type="evidence" value="ECO:0007669"/>
    <property type="project" value="UniProtKB-KW"/>
</dbReference>
<evidence type="ECO:0000256" key="19">
    <source>
        <dbReference type="ARBA" id="ARBA00023211"/>
    </source>
</evidence>
<evidence type="ECO:0000256" key="16">
    <source>
        <dbReference type="ARBA" id="ARBA00022842"/>
    </source>
</evidence>
<evidence type="ECO:0000256" key="2">
    <source>
        <dbReference type="ARBA" id="ARBA00001936"/>
    </source>
</evidence>
<dbReference type="CDD" id="cd19877">
    <property type="entry name" value="DSRM_RNAse_III_meta_like"/>
    <property type="match status" value="1"/>
</dbReference>
<dbReference type="SMART" id="SM00358">
    <property type="entry name" value="DSRM"/>
    <property type="match status" value="1"/>
</dbReference>
<evidence type="ECO:0000256" key="9">
    <source>
        <dbReference type="ARBA" id="ARBA00022552"/>
    </source>
</evidence>
<dbReference type="GO" id="GO:0035196">
    <property type="term" value="P:miRNA processing"/>
    <property type="evidence" value="ECO:0007669"/>
    <property type="project" value="UniProtKB-ARBA"/>
</dbReference>
<evidence type="ECO:0000256" key="1">
    <source>
        <dbReference type="ARBA" id="ARBA00000109"/>
    </source>
</evidence>
<evidence type="ECO:0000256" key="6">
    <source>
        <dbReference type="ARBA" id="ARBA00012177"/>
    </source>
</evidence>
<evidence type="ECO:0000256" key="13">
    <source>
        <dbReference type="ARBA" id="ARBA00022759"/>
    </source>
</evidence>
<dbReference type="GO" id="GO:0003723">
    <property type="term" value="F:RNA binding"/>
    <property type="evidence" value="ECO:0007669"/>
    <property type="project" value="UniProtKB-UniRule"/>
</dbReference>
<keyword evidence="16" id="KW-0460">Magnesium</keyword>
<evidence type="ECO:0000259" key="27">
    <source>
        <dbReference type="PROSITE" id="PS50137"/>
    </source>
</evidence>
<dbReference type="PROSITE" id="PS50137">
    <property type="entry name" value="DS_RBD"/>
    <property type="match status" value="1"/>
</dbReference>
<comment type="similarity">
    <text evidence="5">Belongs to the ribonuclease III family.</text>
</comment>
<evidence type="ECO:0000256" key="4">
    <source>
        <dbReference type="ARBA" id="ARBA00004123"/>
    </source>
</evidence>
<dbReference type="PROSITE" id="PS50142">
    <property type="entry name" value="RNASE_3_2"/>
    <property type="match status" value="1"/>
</dbReference>
<dbReference type="SUPFAM" id="SSF69065">
    <property type="entry name" value="RNase III domain-like"/>
    <property type="match status" value="1"/>
</dbReference>
<evidence type="ECO:0000256" key="21">
    <source>
        <dbReference type="ARBA" id="ARBA00032486"/>
    </source>
</evidence>
<evidence type="ECO:0000256" key="7">
    <source>
        <dbReference type="ARBA" id="ARBA00017706"/>
    </source>
</evidence>
<dbReference type="FunFam" id="1.10.1520.10:FF:000002">
    <property type="entry name" value="Drosha ribonuclease III"/>
    <property type="match status" value="1"/>
</dbReference>
<feature type="domain" description="RNase III" evidence="28">
    <location>
        <begin position="27"/>
        <end position="155"/>
    </location>
</feature>
<dbReference type="InterPro" id="IPR000999">
    <property type="entry name" value="RNase_III_dom"/>
</dbReference>
<accession>A0ABD6EGT4</accession>
<dbReference type="GO" id="GO:0006364">
    <property type="term" value="P:rRNA processing"/>
    <property type="evidence" value="ECO:0007669"/>
    <property type="project" value="UniProtKB-KW"/>
</dbReference>
<feature type="compositionally biased region" description="Basic residues" evidence="26">
    <location>
        <begin position="285"/>
        <end position="296"/>
    </location>
</feature>
<dbReference type="FunFam" id="3.30.160.20:FF:000012">
    <property type="entry name" value="Drosha ribonuclease III"/>
    <property type="match status" value="1"/>
</dbReference>
<comment type="subcellular location">
    <subcellularLocation>
        <location evidence="4">Nucleus</location>
    </subcellularLocation>
</comment>
<name>A0ABD6EGT4_9BILA</name>
<keyword evidence="18" id="KW-0334">Gonadal differentiation</keyword>
<evidence type="ECO:0000256" key="15">
    <source>
        <dbReference type="ARBA" id="ARBA00022801"/>
    </source>
</evidence>
<dbReference type="GO" id="GO:0004525">
    <property type="term" value="F:ribonuclease III activity"/>
    <property type="evidence" value="ECO:0007669"/>
    <property type="project" value="UniProtKB-EC"/>
</dbReference>
<dbReference type="Gene3D" id="3.30.160.20">
    <property type="match status" value="1"/>
</dbReference>
<keyword evidence="12" id="KW-0677">Repeat</keyword>
<keyword evidence="15" id="KW-0378">Hydrolase</keyword>
<keyword evidence="14" id="KW-0221">Differentiation</keyword>
<proteinExistence type="inferred from homology"/>
<evidence type="ECO:0000313" key="29">
    <source>
        <dbReference type="EMBL" id="MFH4979193.1"/>
    </source>
</evidence>
<evidence type="ECO:0000256" key="14">
    <source>
        <dbReference type="ARBA" id="ARBA00022782"/>
    </source>
</evidence>
<feature type="compositionally biased region" description="Basic residues" evidence="26">
    <location>
        <begin position="264"/>
        <end position="276"/>
    </location>
</feature>
<dbReference type="Proteomes" id="UP001608902">
    <property type="component" value="Unassembled WGS sequence"/>
</dbReference>
<dbReference type="PANTHER" id="PTHR11207">
    <property type="entry name" value="RIBONUCLEASE III"/>
    <property type="match status" value="1"/>
</dbReference>
<comment type="cofactor">
    <cofactor evidence="2">
        <name>Mn(2+)</name>
        <dbReference type="ChEBI" id="CHEBI:29035"/>
    </cofactor>
</comment>
<evidence type="ECO:0000256" key="12">
    <source>
        <dbReference type="ARBA" id="ARBA00022737"/>
    </source>
</evidence>
<dbReference type="EMBL" id="JBGFUD010003941">
    <property type="protein sequence ID" value="MFH4979193.1"/>
    <property type="molecule type" value="Genomic_DNA"/>
</dbReference>
<keyword evidence="19" id="KW-0464">Manganese</keyword>
<evidence type="ECO:0000256" key="10">
    <source>
        <dbReference type="ARBA" id="ARBA00022722"/>
    </source>
</evidence>
<dbReference type="SUPFAM" id="SSF54768">
    <property type="entry name" value="dsRNA-binding domain-like"/>
    <property type="match status" value="1"/>
</dbReference>
<evidence type="ECO:0000259" key="28">
    <source>
        <dbReference type="PROSITE" id="PS50142"/>
    </source>
</evidence>
<comment type="cofactor">
    <cofactor evidence="3">
        <name>Mg(2+)</name>
        <dbReference type="ChEBI" id="CHEBI:18420"/>
    </cofactor>
</comment>
<dbReference type="GO" id="GO:0007506">
    <property type="term" value="P:gonadal mesoderm development"/>
    <property type="evidence" value="ECO:0007669"/>
    <property type="project" value="UniProtKB-KW"/>
</dbReference>
<keyword evidence="17 25" id="KW-0694">RNA-binding</keyword>
<keyword evidence="8" id="KW-0690">Ribosome biogenesis</keyword>
<dbReference type="Gene3D" id="1.10.1520.10">
    <property type="entry name" value="Ribonuclease III domain"/>
    <property type="match status" value="1"/>
</dbReference>
<evidence type="ECO:0000256" key="25">
    <source>
        <dbReference type="PROSITE-ProRule" id="PRU00266"/>
    </source>
</evidence>
<dbReference type="GO" id="GO:0005634">
    <property type="term" value="C:nucleus"/>
    <property type="evidence" value="ECO:0007669"/>
    <property type="project" value="UniProtKB-SubCell"/>
</dbReference>
<dbReference type="Pfam" id="PF00035">
    <property type="entry name" value="dsrm"/>
    <property type="match status" value="1"/>
</dbReference>
<dbReference type="CDD" id="cd00593">
    <property type="entry name" value="RIBOc"/>
    <property type="match status" value="1"/>
</dbReference>
<dbReference type="AlphaFoldDB" id="A0ABD6EGT4"/>
<keyword evidence="30" id="KW-1185">Reference proteome</keyword>